<dbReference type="Proteomes" id="UP000199477">
    <property type="component" value="Unassembled WGS sequence"/>
</dbReference>
<protein>
    <submittedName>
        <fullName evidence="3">Peptide N-acetyl-beta-D-glucosaminyl asparaginase amidase A</fullName>
    </submittedName>
</protein>
<dbReference type="PANTHER" id="PTHR31104">
    <property type="entry name" value="PEPTIDE-N4-(N-ACETYL-BETA-GLUCOSAMINYL)ASPARAGINE AMIDASE A PROTEIN"/>
    <property type="match status" value="1"/>
</dbReference>
<name>A0A1I2IP30_9GAMM</name>
<dbReference type="EMBL" id="FONH01000018">
    <property type="protein sequence ID" value="SFF44055.1"/>
    <property type="molecule type" value="Genomic_DNA"/>
</dbReference>
<organism evidence="3 4">
    <name type="scientific">Dyella marensis</name>
    <dbReference type="NCBI Taxonomy" id="500610"/>
    <lineage>
        <taxon>Bacteria</taxon>
        <taxon>Pseudomonadati</taxon>
        <taxon>Pseudomonadota</taxon>
        <taxon>Gammaproteobacteria</taxon>
        <taxon>Lysobacterales</taxon>
        <taxon>Rhodanobacteraceae</taxon>
        <taxon>Dyella</taxon>
    </lineage>
</organism>
<feature type="signal peptide" evidence="1">
    <location>
        <begin position="1"/>
        <end position="45"/>
    </location>
</feature>
<dbReference type="InterPro" id="IPR021102">
    <property type="entry name" value="PNGase_A"/>
</dbReference>
<reference evidence="4" key="1">
    <citation type="submission" date="2016-10" db="EMBL/GenBank/DDBJ databases">
        <authorList>
            <person name="Varghese N."/>
            <person name="Submissions S."/>
        </authorList>
    </citation>
    <scope>NUCLEOTIDE SEQUENCE [LARGE SCALE GENOMIC DNA]</scope>
    <source>
        <strain evidence="4">UNC178MFTsu3.1</strain>
    </source>
</reference>
<dbReference type="Pfam" id="PF12222">
    <property type="entry name" value="PNGaseA"/>
    <property type="match status" value="1"/>
</dbReference>
<evidence type="ECO:0000313" key="3">
    <source>
        <dbReference type="EMBL" id="SFF44055.1"/>
    </source>
</evidence>
<feature type="chain" id="PRO_5011641228" evidence="1">
    <location>
        <begin position="46"/>
        <end position="608"/>
    </location>
</feature>
<dbReference type="AlphaFoldDB" id="A0A1I2IP30"/>
<evidence type="ECO:0000313" key="4">
    <source>
        <dbReference type="Proteomes" id="UP000199477"/>
    </source>
</evidence>
<feature type="domain" description="Peptide N-acetyl-beta-D-glucosaminyl asparaginase amidase A N-terminal" evidence="2">
    <location>
        <begin position="91"/>
        <end position="367"/>
    </location>
</feature>
<sequence>MLAFPDQGGHIMRGVSIMSSKGSVRLGPAIAGLFAVLGSMATAHAAAGDPPIGAKGVVVADPAVPRPPGTPCVVELFNDDVFNDFNARPYDYAPPAGCAGRWSKVVLEADFSVTAGRQFDRTATFWLGGVNIYFGTTQEPSATVSPSWHVERDLTDYDALLRNAGKGQAVLGNVVNDTYTGVIHGSARLLFYPASLIAPAAPVPDAVYPLGADPIGNTATLNTADDKLSKTLTLPRNVVRAYLDVFAQSQSGDEFWYTCVPDQYAAQTEECGGGNFREAEVSIDGQPAGVAPIYPWIYTGGIDPYMWRPTTGVQTLNFMPYRVDLTPFAGQLSDGSPHEVAVSVAGAHGYFSATAALLVYRDPHAKQVVGRVTRNTLAGQAPTPTIGDTLVTDGSGNLSGDITTELTRQFVIEGYTTSSKGRVESSVTETVGFDDTQSFVINANTFHQISAQVTSVDSVSRSRIGPLLTVESRQQASYPLRVDYNQTLATDGSLSAASTVHQGLTSHAERRWLGFPTYAADLSNTVDTGDTLNFDASGALTSHTGQHSTQGYRFSDSYGSCYRVDLATDSGALSSYASGAGCPGGQNRVWWIAHSDGSPDSRNLQVLW</sequence>
<evidence type="ECO:0000256" key="1">
    <source>
        <dbReference type="SAM" id="SignalP"/>
    </source>
</evidence>
<keyword evidence="1" id="KW-0732">Signal</keyword>
<proteinExistence type="predicted"/>
<accession>A0A1I2IP30</accession>
<keyword evidence="4" id="KW-1185">Reference proteome</keyword>
<gene>
    <name evidence="3" type="ORF">SAMN02799615_03569</name>
</gene>
<evidence type="ECO:0000259" key="2">
    <source>
        <dbReference type="Pfam" id="PF12222"/>
    </source>
</evidence>
<dbReference type="InterPro" id="IPR056948">
    <property type="entry name" value="PNGaseA_N"/>
</dbReference>
<dbReference type="STRING" id="500610.SAMN02799615_03569"/>